<evidence type="ECO:0000256" key="4">
    <source>
        <dbReference type="ARBA" id="ARBA00023163"/>
    </source>
</evidence>
<dbReference type="InterPro" id="IPR036271">
    <property type="entry name" value="Tet_transcr_reg_TetR-rel_C_sf"/>
</dbReference>
<gene>
    <name evidence="7" type="ORF">DFR68_101673</name>
</gene>
<accession>A0A370HF19</accession>
<keyword evidence="8" id="KW-1185">Reference proteome</keyword>
<comment type="caution">
    <text evidence="7">The sequence shown here is derived from an EMBL/GenBank/DDBJ whole genome shotgun (WGS) entry which is preliminary data.</text>
</comment>
<evidence type="ECO:0000313" key="7">
    <source>
        <dbReference type="EMBL" id="RDI55837.1"/>
    </source>
</evidence>
<dbReference type="PANTHER" id="PTHR30055">
    <property type="entry name" value="HTH-TYPE TRANSCRIPTIONAL REGULATOR RUTR"/>
    <property type="match status" value="1"/>
</dbReference>
<evidence type="ECO:0000256" key="5">
    <source>
        <dbReference type="PROSITE-ProRule" id="PRU00335"/>
    </source>
</evidence>
<dbReference type="SUPFAM" id="SSF48498">
    <property type="entry name" value="Tetracyclin repressor-like, C-terminal domain"/>
    <property type="match status" value="1"/>
</dbReference>
<dbReference type="EMBL" id="QQAZ01000001">
    <property type="protein sequence ID" value="RDI55837.1"/>
    <property type="molecule type" value="Genomic_DNA"/>
</dbReference>
<dbReference type="PANTHER" id="PTHR30055:SF175">
    <property type="entry name" value="HTH-TYPE TRANSCRIPTIONAL REPRESSOR KSTR2"/>
    <property type="match status" value="1"/>
</dbReference>
<name>A0A370HF19_9NOCA</name>
<dbReference type="SUPFAM" id="SSF46689">
    <property type="entry name" value="Homeodomain-like"/>
    <property type="match status" value="1"/>
</dbReference>
<dbReference type="GO" id="GO:0000976">
    <property type="term" value="F:transcription cis-regulatory region binding"/>
    <property type="evidence" value="ECO:0007669"/>
    <property type="project" value="TreeGrafter"/>
</dbReference>
<dbReference type="AlphaFoldDB" id="A0A370HF19"/>
<dbReference type="PROSITE" id="PS50977">
    <property type="entry name" value="HTH_TETR_2"/>
    <property type="match status" value="1"/>
</dbReference>
<protein>
    <submittedName>
        <fullName evidence="7">TetR family transcriptional regulator</fullName>
    </submittedName>
</protein>
<dbReference type="RefSeq" id="WP_068021842.1">
    <property type="nucleotide sequence ID" value="NZ_QQAZ01000001.1"/>
</dbReference>
<evidence type="ECO:0000256" key="1">
    <source>
        <dbReference type="ARBA" id="ARBA00022491"/>
    </source>
</evidence>
<reference evidence="7 8" key="1">
    <citation type="submission" date="2018-07" db="EMBL/GenBank/DDBJ databases">
        <title>Genomic Encyclopedia of Type Strains, Phase IV (KMG-IV): sequencing the most valuable type-strain genomes for metagenomic binning, comparative biology and taxonomic classification.</title>
        <authorList>
            <person name="Goeker M."/>
        </authorList>
    </citation>
    <scope>NUCLEOTIDE SEQUENCE [LARGE SCALE GENOMIC DNA]</scope>
    <source>
        <strain evidence="7 8">DSM 44952</strain>
    </source>
</reference>
<dbReference type="Gene3D" id="1.10.357.10">
    <property type="entry name" value="Tetracycline Repressor, domain 2"/>
    <property type="match status" value="1"/>
</dbReference>
<dbReference type="InterPro" id="IPR001647">
    <property type="entry name" value="HTH_TetR"/>
</dbReference>
<dbReference type="Proteomes" id="UP000255355">
    <property type="component" value="Unassembled WGS sequence"/>
</dbReference>
<dbReference type="Gene3D" id="1.10.10.60">
    <property type="entry name" value="Homeodomain-like"/>
    <property type="match status" value="1"/>
</dbReference>
<keyword evidence="4" id="KW-0804">Transcription</keyword>
<feature type="DNA-binding region" description="H-T-H motif" evidence="5">
    <location>
        <begin position="39"/>
        <end position="58"/>
    </location>
</feature>
<dbReference type="InterPro" id="IPR050109">
    <property type="entry name" value="HTH-type_TetR-like_transc_reg"/>
</dbReference>
<dbReference type="GO" id="GO:0003700">
    <property type="term" value="F:DNA-binding transcription factor activity"/>
    <property type="evidence" value="ECO:0007669"/>
    <property type="project" value="TreeGrafter"/>
</dbReference>
<evidence type="ECO:0000259" key="6">
    <source>
        <dbReference type="PROSITE" id="PS50977"/>
    </source>
</evidence>
<dbReference type="InterPro" id="IPR009057">
    <property type="entry name" value="Homeodomain-like_sf"/>
</dbReference>
<keyword evidence="3 5" id="KW-0238">DNA-binding</keyword>
<dbReference type="Pfam" id="PF00440">
    <property type="entry name" value="TetR_N"/>
    <property type="match status" value="1"/>
</dbReference>
<evidence type="ECO:0000313" key="8">
    <source>
        <dbReference type="Proteomes" id="UP000255355"/>
    </source>
</evidence>
<proteinExistence type="predicted"/>
<keyword evidence="1" id="KW-0678">Repressor</keyword>
<evidence type="ECO:0000256" key="2">
    <source>
        <dbReference type="ARBA" id="ARBA00023015"/>
    </source>
</evidence>
<dbReference type="PRINTS" id="PR00455">
    <property type="entry name" value="HTHTETR"/>
</dbReference>
<sequence length="209" mass="22922">MKPAEIPAKATTARTEQRRTELIDTASRLIFERGYHEVTVADIAAELGVSHGTFYNYFDNRRDILDAVIDTRFDAIYDRVIGGDGAPARTMEEFLTAATGIAQRLHTALTEDPGLVRFVLFEAPAIDQQLIDRLDKILENMALLSRTRLDDGIRAGYLRPDLDSAVVGRSVMSLIFATALGALSEPDELSGDDFVTGLADLLRHGLGAE</sequence>
<keyword evidence="2" id="KW-0805">Transcription regulation</keyword>
<evidence type="ECO:0000256" key="3">
    <source>
        <dbReference type="ARBA" id="ARBA00023125"/>
    </source>
</evidence>
<dbReference type="STRING" id="1210089.GCA_001613165_04106"/>
<feature type="domain" description="HTH tetR-type" evidence="6">
    <location>
        <begin position="16"/>
        <end position="76"/>
    </location>
</feature>
<organism evidence="7 8">
    <name type="scientific">Nocardia mexicana</name>
    <dbReference type="NCBI Taxonomy" id="279262"/>
    <lineage>
        <taxon>Bacteria</taxon>
        <taxon>Bacillati</taxon>
        <taxon>Actinomycetota</taxon>
        <taxon>Actinomycetes</taxon>
        <taxon>Mycobacteriales</taxon>
        <taxon>Nocardiaceae</taxon>
        <taxon>Nocardia</taxon>
    </lineage>
</organism>